<proteinExistence type="predicted"/>
<comment type="caution">
    <text evidence="1">The sequence shown here is derived from an EMBL/GenBank/DDBJ whole genome shotgun (WGS) entry which is preliminary data.</text>
</comment>
<dbReference type="EMBL" id="LAZR01016569">
    <property type="protein sequence ID" value="KKM03937.1"/>
    <property type="molecule type" value="Genomic_DNA"/>
</dbReference>
<organism evidence="1">
    <name type="scientific">marine sediment metagenome</name>
    <dbReference type="NCBI Taxonomy" id="412755"/>
    <lineage>
        <taxon>unclassified sequences</taxon>
        <taxon>metagenomes</taxon>
        <taxon>ecological metagenomes</taxon>
    </lineage>
</organism>
<reference evidence="1" key="1">
    <citation type="journal article" date="2015" name="Nature">
        <title>Complex archaea that bridge the gap between prokaryotes and eukaryotes.</title>
        <authorList>
            <person name="Spang A."/>
            <person name="Saw J.H."/>
            <person name="Jorgensen S.L."/>
            <person name="Zaremba-Niedzwiedzka K."/>
            <person name="Martijn J."/>
            <person name="Lind A.E."/>
            <person name="van Eijk R."/>
            <person name="Schleper C."/>
            <person name="Guy L."/>
            <person name="Ettema T.J."/>
        </authorList>
    </citation>
    <scope>NUCLEOTIDE SEQUENCE</scope>
</reference>
<sequence>MNESEKIKGLDTILGLAGIPPENIEVDRKMLDAGTSLMRVWNVKFLAFLPLCFKCKEILDWWIPPTDDGVALECPKCRRTWTVK</sequence>
<gene>
    <name evidence="1" type="ORF">LCGC14_1769390</name>
</gene>
<name>A0A0F9HL91_9ZZZZ</name>
<protein>
    <submittedName>
        <fullName evidence="1">Uncharacterized protein</fullName>
    </submittedName>
</protein>
<accession>A0A0F9HL91</accession>
<dbReference type="AlphaFoldDB" id="A0A0F9HL91"/>
<evidence type="ECO:0000313" key="1">
    <source>
        <dbReference type="EMBL" id="KKM03937.1"/>
    </source>
</evidence>